<name>A3SPI4_ROSNI</name>
<evidence type="ECO:0000313" key="3">
    <source>
        <dbReference type="Proteomes" id="UP000005954"/>
    </source>
</evidence>
<evidence type="ECO:0000313" key="2">
    <source>
        <dbReference type="EMBL" id="EAP76374.1"/>
    </source>
</evidence>
<keyword evidence="1" id="KW-0732">Signal</keyword>
<dbReference type="AlphaFoldDB" id="A3SPI4"/>
<feature type="signal peptide" evidence="1">
    <location>
        <begin position="1"/>
        <end position="18"/>
    </location>
</feature>
<dbReference type="Proteomes" id="UP000005954">
    <property type="component" value="Unassembled WGS sequence"/>
</dbReference>
<dbReference type="PROSITE" id="PS51257">
    <property type="entry name" value="PROKAR_LIPOPROTEIN"/>
    <property type="match status" value="1"/>
</dbReference>
<dbReference type="HOGENOM" id="CLU_3239089_0_0_5"/>
<feature type="chain" id="PRO_5002658351" description="Lipoprotein" evidence="1">
    <location>
        <begin position="19"/>
        <end position="43"/>
    </location>
</feature>
<keyword evidence="3" id="KW-1185">Reference proteome</keyword>
<dbReference type="RefSeq" id="WP_009815199.1">
    <property type="nucleotide sequence ID" value="NZ_CH724156.1"/>
</dbReference>
<protein>
    <recommendedName>
        <fullName evidence="4">Lipoprotein</fullName>
    </recommendedName>
</protein>
<comment type="caution">
    <text evidence="2">The sequence shown here is derived from an EMBL/GenBank/DDBJ whole genome shotgun (WGS) entry which is preliminary data.</text>
</comment>
<reference evidence="2 3" key="1">
    <citation type="submission" date="2005-12" db="EMBL/GenBank/DDBJ databases">
        <authorList>
            <person name="Moran M.A."/>
            <person name="Ferriera S."/>
            <person name="Johnson J."/>
            <person name="Kravitz S."/>
            <person name="Halpern A."/>
            <person name="Remington K."/>
            <person name="Beeson K."/>
            <person name="Tran B."/>
            <person name="Rogers Y.-H."/>
            <person name="Friedman R."/>
            <person name="Venter J.C."/>
        </authorList>
    </citation>
    <scope>NUCLEOTIDE SEQUENCE [LARGE SCALE GENOMIC DNA]</scope>
    <source>
        <strain evidence="3">ATCC BAA-591 / DSM 15170 / ISM</strain>
    </source>
</reference>
<evidence type="ECO:0000256" key="1">
    <source>
        <dbReference type="SAM" id="SignalP"/>
    </source>
</evidence>
<organism evidence="2 3">
    <name type="scientific">Roseovarius nubinhibens (strain ATCC BAA-591 / DSM 15170 / ISM)</name>
    <dbReference type="NCBI Taxonomy" id="89187"/>
    <lineage>
        <taxon>Bacteria</taxon>
        <taxon>Pseudomonadati</taxon>
        <taxon>Pseudomonadota</taxon>
        <taxon>Alphaproteobacteria</taxon>
        <taxon>Rhodobacterales</taxon>
        <taxon>Roseobacteraceae</taxon>
        <taxon>Roseovarius</taxon>
    </lineage>
</organism>
<proteinExistence type="predicted"/>
<evidence type="ECO:0008006" key="4">
    <source>
        <dbReference type="Google" id="ProtNLM"/>
    </source>
</evidence>
<accession>A3SPI4</accession>
<dbReference type="STRING" id="89187.ISM_15950"/>
<gene>
    <name evidence="2" type="ORF">ISM_15950</name>
</gene>
<sequence>MKLFKIPAVIALSLFAAACSQQSEPEPVYVEPEPVYDKYGNPV</sequence>
<dbReference type="EMBL" id="AALY01000002">
    <property type="protein sequence ID" value="EAP76374.1"/>
    <property type="molecule type" value="Genomic_DNA"/>
</dbReference>